<evidence type="ECO:0008006" key="4">
    <source>
        <dbReference type="Google" id="ProtNLM"/>
    </source>
</evidence>
<dbReference type="AlphaFoldDB" id="A0A1I6XP48"/>
<feature type="transmembrane region" description="Helical" evidence="1">
    <location>
        <begin position="148"/>
        <end position="170"/>
    </location>
</feature>
<keyword evidence="3" id="KW-1185">Reference proteome</keyword>
<feature type="transmembrane region" description="Helical" evidence="1">
    <location>
        <begin position="290"/>
        <end position="309"/>
    </location>
</feature>
<feature type="transmembrane region" description="Helical" evidence="1">
    <location>
        <begin position="45"/>
        <end position="63"/>
    </location>
</feature>
<feature type="transmembrane region" description="Helical" evidence="1">
    <location>
        <begin position="83"/>
        <end position="101"/>
    </location>
</feature>
<feature type="transmembrane region" description="Helical" evidence="1">
    <location>
        <begin position="226"/>
        <end position="244"/>
    </location>
</feature>
<keyword evidence="1" id="KW-1133">Transmembrane helix</keyword>
<name>A0A1I6XP48_9BACT</name>
<dbReference type="Proteomes" id="UP000199673">
    <property type="component" value="Unassembled WGS sequence"/>
</dbReference>
<dbReference type="EMBL" id="FPBF01000001">
    <property type="protein sequence ID" value="SFT39936.1"/>
    <property type="molecule type" value="Genomic_DNA"/>
</dbReference>
<feature type="transmembrane region" description="Helical" evidence="1">
    <location>
        <begin position="197"/>
        <end position="214"/>
    </location>
</feature>
<proteinExistence type="predicted"/>
<feature type="transmembrane region" description="Helical" evidence="1">
    <location>
        <begin position="356"/>
        <end position="385"/>
    </location>
</feature>
<protein>
    <recommendedName>
        <fullName evidence="4">O-antigen ligase like membrane protein</fullName>
    </recommendedName>
</protein>
<evidence type="ECO:0000313" key="3">
    <source>
        <dbReference type="Proteomes" id="UP000199673"/>
    </source>
</evidence>
<accession>A0A1I6XP48</accession>
<reference evidence="3" key="1">
    <citation type="submission" date="2016-10" db="EMBL/GenBank/DDBJ databases">
        <authorList>
            <person name="Varghese N."/>
            <person name="Submissions S."/>
        </authorList>
    </citation>
    <scope>NUCLEOTIDE SEQUENCE [LARGE SCALE GENOMIC DNA]</scope>
    <source>
        <strain evidence="3">DSM 23445</strain>
    </source>
</reference>
<sequence length="395" mass="44240">MTFFYLGIDCFNGILLRLGIGVSISQLYKMAMLMGMLVYLLRSNIAYFGICLGMILFFLVPLMAKSLSTGDTITIVGNFGYNLKLLLFPISFLFFSSLPKYDWGQNRTYRTFVWANFGLIITNILLGVIGVGYSQYNGPDGGIGGRGFFFAGNEVAGIFVLFSGTCWYLIRERGFTFKLLFFAFLLVLGILNASKTAVLGILLIIMLLEISLKFPRRLTLGKLLKYLAIPILATSIPFILYIGIKTTGLIERFSFFYQRMDLLTFILSGRNEMVEGALRFYPSDYTLWDYLFGLGSLEFLEMMGIYHGVAHSIEIDFFDLLFMNGWLGLGLVMGGYLLILFRSLFVPKAGLTGHMWAINLVLLLISFMAGHIFNSAMLGISLGFLNGLPVTMNKA</sequence>
<evidence type="ECO:0000256" key="1">
    <source>
        <dbReference type="SAM" id="Phobius"/>
    </source>
</evidence>
<feature type="transmembrane region" description="Helical" evidence="1">
    <location>
        <begin position="321"/>
        <end position="344"/>
    </location>
</feature>
<keyword evidence="1" id="KW-0812">Transmembrane</keyword>
<evidence type="ECO:0000313" key="2">
    <source>
        <dbReference type="EMBL" id="SFT39936.1"/>
    </source>
</evidence>
<organism evidence="2 3">
    <name type="scientific">Algoriphagus locisalis</name>
    <dbReference type="NCBI Taxonomy" id="305507"/>
    <lineage>
        <taxon>Bacteria</taxon>
        <taxon>Pseudomonadati</taxon>
        <taxon>Bacteroidota</taxon>
        <taxon>Cytophagia</taxon>
        <taxon>Cytophagales</taxon>
        <taxon>Cyclobacteriaceae</taxon>
        <taxon>Algoriphagus</taxon>
    </lineage>
</organism>
<feature type="transmembrane region" description="Helical" evidence="1">
    <location>
        <begin position="113"/>
        <end position="136"/>
    </location>
</feature>
<dbReference type="STRING" id="305507.SAMN04489724_0590"/>
<gene>
    <name evidence="2" type="ORF">SAMN04489724_0590</name>
</gene>
<feature type="transmembrane region" description="Helical" evidence="1">
    <location>
        <begin position="6"/>
        <end position="24"/>
    </location>
</feature>
<keyword evidence="1" id="KW-0472">Membrane</keyword>